<feature type="signal peptide" evidence="1">
    <location>
        <begin position="1"/>
        <end position="22"/>
    </location>
</feature>
<reference evidence="2 3" key="1">
    <citation type="journal article" date="2006" name="Int. J. Syst. Evol. Microbiol.">
        <title>Costertonia aggregata gen. nov., sp. nov., a mesophilic marine bacterium of the family Flavobacteriaceae, isolated from a mature biofilm.</title>
        <authorList>
            <person name="Kwon K.K."/>
            <person name="Lee Y.K."/>
            <person name="Lee H.K."/>
        </authorList>
    </citation>
    <scope>NUCLEOTIDE SEQUENCE [LARGE SCALE GENOMIC DNA]</scope>
    <source>
        <strain evidence="2 3">KCCM 42265</strain>
    </source>
</reference>
<dbReference type="Proteomes" id="UP000509302">
    <property type="component" value="Chromosome"/>
</dbReference>
<evidence type="ECO:0000313" key="3">
    <source>
        <dbReference type="Proteomes" id="UP000509302"/>
    </source>
</evidence>
<sequence>MKRIFICCAIFLALFLSSCDLDDDTVNFHFTSLQAVSANVPDSFDLNETYEIEVTYLRPDECTFFEGFDVNRTETTTRNVVVIGSVLTDQDECAEVSQEITASFRFQVIYPETYLFRFWTGTDENGEERYLEIEVPVNP</sequence>
<dbReference type="KEGG" id="cagg:HYG79_08125"/>
<name>A0A7H9APZ1_9FLAO</name>
<protein>
    <recommendedName>
        <fullName evidence="4">Lipoprotein</fullName>
    </recommendedName>
</protein>
<keyword evidence="3" id="KW-1185">Reference proteome</keyword>
<dbReference type="AlphaFoldDB" id="A0A7H9APZ1"/>
<proteinExistence type="predicted"/>
<evidence type="ECO:0000313" key="2">
    <source>
        <dbReference type="EMBL" id="QLG45315.1"/>
    </source>
</evidence>
<accession>A0A7H9APZ1</accession>
<dbReference type="EMBL" id="CP058595">
    <property type="protein sequence ID" value="QLG45315.1"/>
    <property type="molecule type" value="Genomic_DNA"/>
</dbReference>
<dbReference type="RefSeq" id="WP_179241604.1">
    <property type="nucleotide sequence ID" value="NZ_CP058595.1"/>
</dbReference>
<evidence type="ECO:0008006" key="4">
    <source>
        <dbReference type="Google" id="ProtNLM"/>
    </source>
</evidence>
<dbReference type="PROSITE" id="PS51257">
    <property type="entry name" value="PROKAR_LIPOPROTEIN"/>
    <property type="match status" value="1"/>
</dbReference>
<organism evidence="2 3">
    <name type="scientific">Costertonia aggregata</name>
    <dbReference type="NCBI Taxonomy" id="343403"/>
    <lineage>
        <taxon>Bacteria</taxon>
        <taxon>Pseudomonadati</taxon>
        <taxon>Bacteroidota</taxon>
        <taxon>Flavobacteriia</taxon>
        <taxon>Flavobacteriales</taxon>
        <taxon>Flavobacteriaceae</taxon>
        <taxon>Costertonia</taxon>
    </lineage>
</organism>
<keyword evidence="1" id="KW-0732">Signal</keyword>
<evidence type="ECO:0000256" key="1">
    <source>
        <dbReference type="SAM" id="SignalP"/>
    </source>
</evidence>
<gene>
    <name evidence="2" type="ORF">HYG79_08125</name>
</gene>
<feature type="chain" id="PRO_5028978846" description="Lipoprotein" evidence="1">
    <location>
        <begin position="23"/>
        <end position="139"/>
    </location>
</feature>